<name>A0ABW2EXT4_9GAMM</name>
<evidence type="ECO:0000256" key="2">
    <source>
        <dbReference type="ARBA" id="ARBA00005236"/>
    </source>
</evidence>
<keyword evidence="4 7" id="KW-0812">Transmembrane</keyword>
<comment type="similarity">
    <text evidence="2">Belongs to the ABC-4 integral membrane protein family. LolC/E subfamily.</text>
</comment>
<evidence type="ECO:0000256" key="4">
    <source>
        <dbReference type="ARBA" id="ARBA00022692"/>
    </source>
</evidence>
<evidence type="ECO:0000313" key="9">
    <source>
        <dbReference type="EMBL" id="MFC7090785.1"/>
    </source>
</evidence>
<evidence type="ECO:0000256" key="3">
    <source>
        <dbReference type="ARBA" id="ARBA00022475"/>
    </source>
</evidence>
<keyword evidence="6 7" id="KW-0472">Membrane</keyword>
<evidence type="ECO:0000259" key="8">
    <source>
        <dbReference type="Pfam" id="PF02687"/>
    </source>
</evidence>
<evidence type="ECO:0000256" key="6">
    <source>
        <dbReference type="ARBA" id="ARBA00023136"/>
    </source>
</evidence>
<dbReference type="RefSeq" id="WP_346063327.1">
    <property type="nucleotide sequence ID" value="NZ_BAAADR010000017.1"/>
</dbReference>
<feature type="domain" description="ABC3 transporter permease C-terminal" evidence="8">
    <location>
        <begin position="286"/>
        <end position="406"/>
    </location>
</feature>
<gene>
    <name evidence="9" type="ORF">ACFQH5_14620</name>
</gene>
<keyword evidence="5 7" id="KW-1133">Transmembrane helix</keyword>
<dbReference type="InterPro" id="IPR051447">
    <property type="entry name" value="Lipoprotein-release_system"/>
</dbReference>
<comment type="subcellular location">
    <subcellularLocation>
        <location evidence="1">Cell membrane</location>
        <topology evidence="1">Multi-pass membrane protein</topology>
    </subcellularLocation>
</comment>
<dbReference type="InterPro" id="IPR003838">
    <property type="entry name" value="ABC3_permease_C"/>
</dbReference>
<feature type="transmembrane region" description="Helical" evidence="7">
    <location>
        <begin position="327"/>
        <end position="354"/>
    </location>
</feature>
<dbReference type="Pfam" id="PF02687">
    <property type="entry name" value="FtsX"/>
    <property type="match status" value="1"/>
</dbReference>
<evidence type="ECO:0000256" key="5">
    <source>
        <dbReference type="ARBA" id="ARBA00022989"/>
    </source>
</evidence>
<evidence type="ECO:0000256" key="7">
    <source>
        <dbReference type="SAM" id="Phobius"/>
    </source>
</evidence>
<dbReference type="EMBL" id="JBHSZP010000028">
    <property type="protein sequence ID" value="MFC7090785.1"/>
    <property type="molecule type" value="Genomic_DNA"/>
</dbReference>
<dbReference type="Proteomes" id="UP001596411">
    <property type="component" value="Unassembled WGS sequence"/>
</dbReference>
<protein>
    <submittedName>
        <fullName evidence="9">ABC transporter permease</fullName>
    </submittedName>
</protein>
<keyword evidence="10" id="KW-1185">Reference proteome</keyword>
<evidence type="ECO:0000256" key="1">
    <source>
        <dbReference type="ARBA" id="ARBA00004651"/>
    </source>
</evidence>
<sequence length="413" mass="44187">MPLPPSAMPPMSRARLILRLALQDLWHDRYVSLCIAAALVAVIAPLLLLFGLKHGVISQLQRELLDDPRNLEVRMLTSGSYDEAWLDQVRALPGVGFAIGQTRSLNTQADLLRDRRHFLEGVELVPSAPGDPMLEEAGAVPEGDGVVLSEPAARRLGVAAGDTLTLAASRRLDDRPERGRLEVTVLGVLPPARFPRPAAFIDLPLLIELERFRDGHPSPRLGVAHGNRRDDYPLRYARARIFASDDEAVAGVVAALEARHIDTASRLAEIENVRAINRVLGLIFGVIAITALIGCLASMAGAFMANIDRKRREYAVLRLLGFHKPGVAAYVAAQVGLLTLVAFAAGLGLFALGSAVFNRALASSHLAAGVVSHITVVHALIALGLTLAVALLVTALSVARAFGIQPAESLREA</sequence>
<feature type="transmembrane region" description="Helical" evidence="7">
    <location>
        <begin position="279"/>
        <end position="307"/>
    </location>
</feature>
<keyword evidence="3" id="KW-1003">Cell membrane</keyword>
<dbReference type="PANTHER" id="PTHR30489:SF0">
    <property type="entry name" value="LIPOPROTEIN-RELEASING SYSTEM TRANSMEMBRANE PROTEIN LOLE"/>
    <property type="match status" value="1"/>
</dbReference>
<organism evidence="9 10">
    <name type="scientific">Halomonas salifodinae</name>
    <dbReference type="NCBI Taxonomy" id="438745"/>
    <lineage>
        <taxon>Bacteria</taxon>
        <taxon>Pseudomonadati</taxon>
        <taxon>Pseudomonadota</taxon>
        <taxon>Gammaproteobacteria</taxon>
        <taxon>Oceanospirillales</taxon>
        <taxon>Halomonadaceae</taxon>
        <taxon>Halomonas</taxon>
    </lineage>
</organism>
<proteinExistence type="inferred from homology"/>
<comment type="caution">
    <text evidence="9">The sequence shown here is derived from an EMBL/GenBank/DDBJ whole genome shotgun (WGS) entry which is preliminary data.</text>
</comment>
<dbReference type="PANTHER" id="PTHR30489">
    <property type="entry name" value="LIPOPROTEIN-RELEASING SYSTEM TRANSMEMBRANE PROTEIN LOLE"/>
    <property type="match status" value="1"/>
</dbReference>
<evidence type="ECO:0000313" key="10">
    <source>
        <dbReference type="Proteomes" id="UP001596411"/>
    </source>
</evidence>
<feature type="transmembrane region" description="Helical" evidence="7">
    <location>
        <begin position="30"/>
        <end position="52"/>
    </location>
</feature>
<feature type="transmembrane region" description="Helical" evidence="7">
    <location>
        <begin position="366"/>
        <end position="393"/>
    </location>
</feature>
<reference evidence="10" key="1">
    <citation type="journal article" date="2019" name="Int. J. Syst. Evol. Microbiol.">
        <title>The Global Catalogue of Microorganisms (GCM) 10K type strain sequencing project: providing services to taxonomists for standard genome sequencing and annotation.</title>
        <authorList>
            <consortium name="The Broad Institute Genomics Platform"/>
            <consortium name="The Broad Institute Genome Sequencing Center for Infectious Disease"/>
            <person name="Wu L."/>
            <person name="Ma J."/>
        </authorList>
    </citation>
    <scope>NUCLEOTIDE SEQUENCE [LARGE SCALE GENOMIC DNA]</scope>
    <source>
        <strain evidence="10">CGMCC 1.13666</strain>
    </source>
</reference>
<accession>A0ABW2EXT4</accession>